<protein>
    <submittedName>
        <fullName evidence="2">Uncharacterized protein</fullName>
    </submittedName>
</protein>
<feature type="compositionally biased region" description="Polar residues" evidence="1">
    <location>
        <begin position="95"/>
        <end position="104"/>
    </location>
</feature>
<sequence>MPRSQINILCSRPSRPVECTLLIFLQLTKTKILVSIPVAISSQATNEPPAAPSPSVVSVSQLAVTLTTPASIQSPTMPSLSEAFSSRQALPSTAASSQILSKSRASAVPPQQHAMPASTGVTPQHASTNSS</sequence>
<keyword evidence="3" id="KW-1185">Reference proteome</keyword>
<gene>
    <name evidence="2" type="ORF">PoB_004597900</name>
</gene>
<dbReference type="EMBL" id="BLXT01005065">
    <property type="protein sequence ID" value="GFO19474.1"/>
    <property type="molecule type" value="Genomic_DNA"/>
</dbReference>
<proteinExistence type="predicted"/>
<evidence type="ECO:0000313" key="3">
    <source>
        <dbReference type="Proteomes" id="UP000735302"/>
    </source>
</evidence>
<feature type="region of interest" description="Disordered" evidence="1">
    <location>
        <begin position="95"/>
        <end position="131"/>
    </location>
</feature>
<organism evidence="2 3">
    <name type="scientific">Plakobranchus ocellatus</name>
    <dbReference type="NCBI Taxonomy" id="259542"/>
    <lineage>
        <taxon>Eukaryota</taxon>
        <taxon>Metazoa</taxon>
        <taxon>Spiralia</taxon>
        <taxon>Lophotrochozoa</taxon>
        <taxon>Mollusca</taxon>
        <taxon>Gastropoda</taxon>
        <taxon>Heterobranchia</taxon>
        <taxon>Euthyneura</taxon>
        <taxon>Panpulmonata</taxon>
        <taxon>Sacoglossa</taxon>
        <taxon>Placobranchoidea</taxon>
        <taxon>Plakobranchidae</taxon>
        <taxon>Plakobranchus</taxon>
    </lineage>
</organism>
<comment type="caution">
    <text evidence="2">The sequence shown here is derived from an EMBL/GenBank/DDBJ whole genome shotgun (WGS) entry which is preliminary data.</text>
</comment>
<evidence type="ECO:0000256" key="1">
    <source>
        <dbReference type="SAM" id="MobiDB-lite"/>
    </source>
</evidence>
<name>A0AAV4BHA2_9GAST</name>
<evidence type="ECO:0000313" key="2">
    <source>
        <dbReference type="EMBL" id="GFO19474.1"/>
    </source>
</evidence>
<feature type="compositionally biased region" description="Polar residues" evidence="1">
    <location>
        <begin position="119"/>
        <end position="131"/>
    </location>
</feature>
<dbReference type="Proteomes" id="UP000735302">
    <property type="component" value="Unassembled WGS sequence"/>
</dbReference>
<dbReference type="AlphaFoldDB" id="A0AAV4BHA2"/>
<reference evidence="2 3" key="1">
    <citation type="journal article" date="2021" name="Elife">
        <title>Chloroplast acquisition without the gene transfer in kleptoplastic sea slugs, Plakobranchus ocellatus.</title>
        <authorList>
            <person name="Maeda T."/>
            <person name="Takahashi S."/>
            <person name="Yoshida T."/>
            <person name="Shimamura S."/>
            <person name="Takaki Y."/>
            <person name="Nagai Y."/>
            <person name="Toyoda A."/>
            <person name="Suzuki Y."/>
            <person name="Arimoto A."/>
            <person name="Ishii H."/>
            <person name="Satoh N."/>
            <person name="Nishiyama T."/>
            <person name="Hasebe M."/>
            <person name="Maruyama T."/>
            <person name="Minagawa J."/>
            <person name="Obokata J."/>
            <person name="Shigenobu S."/>
        </authorList>
    </citation>
    <scope>NUCLEOTIDE SEQUENCE [LARGE SCALE GENOMIC DNA]</scope>
</reference>
<accession>A0AAV4BHA2</accession>